<keyword evidence="3" id="KW-1185">Reference proteome</keyword>
<gene>
    <name evidence="2" type="ORF">TCNE_LOCUS17414</name>
</gene>
<protein>
    <submittedName>
        <fullName evidence="4">Ovule protein</fullName>
    </submittedName>
</protein>
<dbReference type="WBParaSite" id="TCNE_0001741501-mRNA-1">
    <property type="protein sequence ID" value="TCNE_0001741501-mRNA-1"/>
    <property type="gene ID" value="TCNE_0001741501"/>
</dbReference>
<dbReference type="EMBL" id="UYWY01024416">
    <property type="protein sequence ID" value="VDM48735.1"/>
    <property type="molecule type" value="Genomic_DNA"/>
</dbReference>
<feature type="compositionally biased region" description="Basic and acidic residues" evidence="1">
    <location>
        <begin position="53"/>
        <end position="70"/>
    </location>
</feature>
<proteinExistence type="predicted"/>
<evidence type="ECO:0000313" key="2">
    <source>
        <dbReference type="EMBL" id="VDM48735.1"/>
    </source>
</evidence>
<dbReference type="Proteomes" id="UP000050794">
    <property type="component" value="Unassembled WGS sequence"/>
</dbReference>
<sequence>MLFYYMYALKQKCRSISHQHKVADIARQLKDGKNPFEAKHEDSNKDVIGTDDGESKAKGEGEVEDARGTKIDGSQRSAAKCSGNAEPRRKGYADQGNVLWDTLF</sequence>
<dbReference type="AlphaFoldDB" id="A0A183V9J4"/>
<evidence type="ECO:0000313" key="4">
    <source>
        <dbReference type="WBParaSite" id="TCNE_0001741501-mRNA-1"/>
    </source>
</evidence>
<name>A0A183V9J4_TOXCA</name>
<reference evidence="2 3" key="2">
    <citation type="submission" date="2018-11" db="EMBL/GenBank/DDBJ databases">
        <authorList>
            <consortium name="Pathogen Informatics"/>
        </authorList>
    </citation>
    <scope>NUCLEOTIDE SEQUENCE [LARGE SCALE GENOMIC DNA]</scope>
</reference>
<accession>A0A183V9J4</accession>
<feature type="compositionally biased region" description="Basic and acidic residues" evidence="1">
    <location>
        <begin position="33"/>
        <end position="45"/>
    </location>
</feature>
<feature type="region of interest" description="Disordered" evidence="1">
    <location>
        <begin position="33"/>
        <end position="104"/>
    </location>
</feature>
<organism evidence="3 4">
    <name type="scientific">Toxocara canis</name>
    <name type="common">Canine roundworm</name>
    <dbReference type="NCBI Taxonomy" id="6265"/>
    <lineage>
        <taxon>Eukaryota</taxon>
        <taxon>Metazoa</taxon>
        <taxon>Ecdysozoa</taxon>
        <taxon>Nematoda</taxon>
        <taxon>Chromadorea</taxon>
        <taxon>Rhabditida</taxon>
        <taxon>Spirurina</taxon>
        <taxon>Ascaridomorpha</taxon>
        <taxon>Ascaridoidea</taxon>
        <taxon>Toxocaridae</taxon>
        <taxon>Toxocara</taxon>
    </lineage>
</organism>
<reference evidence="4" key="1">
    <citation type="submission" date="2016-06" db="UniProtKB">
        <authorList>
            <consortium name="WormBaseParasite"/>
        </authorList>
    </citation>
    <scope>IDENTIFICATION</scope>
</reference>
<evidence type="ECO:0000256" key="1">
    <source>
        <dbReference type="SAM" id="MobiDB-lite"/>
    </source>
</evidence>
<evidence type="ECO:0000313" key="3">
    <source>
        <dbReference type="Proteomes" id="UP000050794"/>
    </source>
</evidence>